<keyword evidence="3" id="KW-1185">Reference proteome</keyword>
<reference evidence="2 3" key="1">
    <citation type="journal article" date="2013" name="J. Microbiol. Biotechnol.">
        <title>Novosphingobium ginsenosidimutans sp. nov., with the ability to convert ginsenoside.</title>
        <authorList>
            <person name="Kim J.K."/>
            <person name="He D."/>
            <person name="Liu Q.M."/>
            <person name="Park H.Y."/>
            <person name="Jung M.S."/>
            <person name="Yoon M.H."/>
            <person name="Kim S.C."/>
            <person name="Im W.T."/>
        </authorList>
    </citation>
    <scope>NUCLEOTIDE SEQUENCE [LARGE SCALE GENOMIC DNA]</scope>
    <source>
        <strain evidence="2 3">FW-6</strain>
    </source>
</reference>
<keyword evidence="1" id="KW-0812">Transmembrane</keyword>
<organism evidence="2 3">
    <name type="scientific">Novosphingobium ginsenosidimutans</name>
    <dbReference type="NCBI Taxonomy" id="1176536"/>
    <lineage>
        <taxon>Bacteria</taxon>
        <taxon>Pseudomonadati</taxon>
        <taxon>Pseudomonadota</taxon>
        <taxon>Alphaproteobacteria</taxon>
        <taxon>Sphingomonadales</taxon>
        <taxon>Sphingomonadaceae</taxon>
        <taxon>Novosphingobium</taxon>
    </lineage>
</organism>
<proteinExistence type="predicted"/>
<name>A0A5B8S8F4_9SPHN</name>
<sequence length="215" mass="23013">MFIGHWAPALAAAAASKRAPKIGVLFVAAQLVDWAFFGLLLLGVEHMRFSPGISVMNPMDLYRMPITHSLLGSAGFAAVFAGLIWLGSKDPSAALIGSAVVLSHWFLDLLVHVPDLTLAGNPPKLGLGLWNHPMVEIPLELGITFGALWWYAKVRKPAGLRVIALAMILIALQAVNWFGPVEPEVTAGTSLLAFFAYGLGTLAAWWMGKSESSQA</sequence>
<feature type="transmembrane region" description="Helical" evidence="1">
    <location>
        <begin position="22"/>
        <end position="44"/>
    </location>
</feature>
<dbReference type="KEGG" id="ngf:FRF71_14190"/>
<feature type="transmembrane region" description="Helical" evidence="1">
    <location>
        <begin position="64"/>
        <end position="86"/>
    </location>
</feature>
<evidence type="ECO:0000313" key="2">
    <source>
        <dbReference type="EMBL" id="QEA17192.1"/>
    </source>
</evidence>
<evidence type="ECO:0000313" key="3">
    <source>
        <dbReference type="Proteomes" id="UP000321172"/>
    </source>
</evidence>
<feature type="transmembrane region" description="Helical" evidence="1">
    <location>
        <begin position="93"/>
        <end position="113"/>
    </location>
</feature>
<dbReference type="OrthoDB" id="327431at2"/>
<feature type="transmembrane region" description="Helical" evidence="1">
    <location>
        <begin position="158"/>
        <end position="179"/>
    </location>
</feature>
<dbReference type="RefSeq" id="WP_147091271.1">
    <property type="nucleotide sequence ID" value="NZ_BAABJD010000002.1"/>
</dbReference>
<feature type="transmembrane region" description="Helical" evidence="1">
    <location>
        <begin position="133"/>
        <end position="151"/>
    </location>
</feature>
<dbReference type="EMBL" id="CP042345">
    <property type="protein sequence ID" value="QEA17192.1"/>
    <property type="molecule type" value="Genomic_DNA"/>
</dbReference>
<protein>
    <recommendedName>
        <fullName evidence="4">Metal-dependent hydrolase</fullName>
    </recommendedName>
</protein>
<feature type="transmembrane region" description="Helical" evidence="1">
    <location>
        <begin position="185"/>
        <end position="207"/>
    </location>
</feature>
<evidence type="ECO:0000256" key="1">
    <source>
        <dbReference type="SAM" id="Phobius"/>
    </source>
</evidence>
<dbReference type="Proteomes" id="UP000321172">
    <property type="component" value="Chromosome"/>
</dbReference>
<gene>
    <name evidence="2" type="ORF">FRF71_14190</name>
</gene>
<keyword evidence="1" id="KW-1133">Transmembrane helix</keyword>
<dbReference type="AlphaFoldDB" id="A0A5B8S8F4"/>
<evidence type="ECO:0008006" key="4">
    <source>
        <dbReference type="Google" id="ProtNLM"/>
    </source>
</evidence>
<accession>A0A5B8S8F4</accession>
<keyword evidence="1" id="KW-0472">Membrane</keyword>